<gene>
    <name evidence="3" type="ORF">M431DRAFT_531333</name>
</gene>
<name>A0A2T4A9A5_TRIHA</name>
<protein>
    <submittedName>
        <fullName evidence="3">Uncharacterized protein</fullName>
    </submittedName>
</protein>
<keyword evidence="2" id="KW-0812">Transmembrane</keyword>
<evidence type="ECO:0000313" key="4">
    <source>
        <dbReference type="Proteomes" id="UP000241690"/>
    </source>
</evidence>
<dbReference type="STRING" id="983964.A0A2T4A9A5"/>
<dbReference type="Pfam" id="PF11927">
    <property type="entry name" value="HODM_asu-like"/>
    <property type="match status" value="1"/>
</dbReference>
<dbReference type="GeneID" id="36629394"/>
<feature type="transmembrane region" description="Helical" evidence="2">
    <location>
        <begin position="20"/>
        <end position="39"/>
    </location>
</feature>
<proteinExistence type="predicted"/>
<feature type="region of interest" description="Disordered" evidence="1">
    <location>
        <begin position="43"/>
        <end position="62"/>
    </location>
</feature>
<keyword evidence="2" id="KW-1133">Transmembrane helix</keyword>
<reference evidence="3 4" key="1">
    <citation type="submission" date="2016-07" db="EMBL/GenBank/DDBJ databases">
        <title>Multiple horizontal gene transfer events from other fungi enriched the ability of initially mycotrophic Trichoderma (Ascomycota) to feed on dead plant biomass.</title>
        <authorList>
            <consortium name="DOE Joint Genome Institute"/>
            <person name="Aerts A."/>
            <person name="Atanasova L."/>
            <person name="Chenthamara K."/>
            <person name="Zhang J."/>
            <person name="Grujic M."/>
            <person name="Henrissat B."/>
            <person name="Kuo A."/>
            <person name="Salamov A."/>
            <person name="Lipzen A."/>
            <person name="Labutti K."/>
            <person name="Barry K."/>
            <person name="Miao Y."/>
            <person name="Rahimi M.J."/>
            <person name="Shen Q."/>
            <person name="Grigoriev I.V."/>
            <person name="Kubicek C.P."/>
            <person name="Druzhinina I.S."/>
        </authorList>
    </citation>
    <scope>NUCLEOTIDE SEQUENCE [LARGE SCALE GENOMIC DNA]</scope>
    <source>
        <strain evidence="3 4">CBS 226.95</strain>
    </source>
</reference>
<feature type="compositionally biased region" description="Low complexity" evidence="1">
    <location>
        <begin position="47"/>
        <end position="62"/>
    </location>
</feature>
<evidence type="ECO:0000313" key="3">
    <source>
        <dbReference type="EMBL" id="PTB53626.1"/>
    </source>
</evidence>
<dbReference type="RefSeq" id="XP_024773303.1">
    <property type="nucleotide sequence ID" value="XM_024920825.1"/>
</dbReference>
<keyword evidence="2" id="KW-0472">Membrane</keyword>
<dbReference type="EMBL" id="KZ679681">
    <property type="protein sequence ID" value="PTB53626.1"/>
    <property type="molecule type" value="Genomic_DNA"/>
</dbReference>
<organism evidence="3 4">
    <name type="scientific">Trichoderma harzianum CBS 226.95</name>
    <dbReference type="NCBI Taxonomy" id="983964"/>
    <lineage>
        <taxon>Eukaryota</taxon>
        <taxon>Fungi</taxon>
        <taxon>Dikarya</taxon>
        <taxon>Ascomycota</taxon>
        <taxon>Pezizomycotina</taxon>
        <taxon>Sordariomycetes</taxon>
        <taxon>Hypocreomycetidae</taxon>
        <taxon>Hypocreales</taxon>
        <taxon>Hypocreaceae</taxon>
        <taxon>Trichoderma</taxon>
    </lineage>
</organism>
<keyword evidence="4" id="KW-1185">Reference proteome</keyword>
<dbReference type="Proteomes" id="UP000241690">
    <property type="component" value="Unassembled WGS sequence"/>
</dbReference>
<dbReference type="AlphaFoldDB" id="A0A2T4A9A5"/>
<dbReference type="InterPro" id="IPR021848">
    <property type="entry name" value="HODM_asu-like"/>
</dbReference>
<evidence type="ECO:0000256" key="1">
    <source>
        <dbReference type="SAM" id="MobiDB-lite"/>
    </source>
</evidence>
<evidence type="ECO:0000256" key="2">
    <source>
        <dbReference type="SAM" id="Phobius"/>
    </source>
</evidence>
<accession>A0A2T4A9A5</accession>
<sequence length="381" mass="42913">MGSLLEFLPGDLTKTITMSPMLITLGVVLAIISAVYTLTSSRRRNGSVSSPQRSAKSSSKNSLEIKPLNGLDYRAVEPTQYRPFKPIFHITMALQADSPSELITIDSEYLDRVSLRRQIIAQHGDMVHACLPAGVEAVRELHQFLLRDYLPTRFPTMFQLRDEGRHLDNLVTGRSFPTATLEKTATPEDAAAALRMLGETVEEDMFLLMGEPEGHRAVAFLCCFPSGFDPSTKVGKLLREIHTPVPSYDKIGPSMERFFSKIEVGKNVKRTNWSMQTHSDLFHYDRHDQHKSDESVTTEEIDMSKTYARIELQTLSRLPKTRAILFSFKTYLYPVESLKKEGLGPQVADAIEGLKTGNAPGMWRYKGAPQWGEPICRYLRS</sequence>